<proteinExistence type="predicted"/>
<keyword evidence="4" id="KW-1185">Reference proteome</keyword>
<evidence type="ECO:0000256" key="1">
    <source>
        <dbReference type="SAM" id="Coils"/>
    </source>
</evidence>
<organism evidence="3 4">
    <name type="scientific">Linum tenue</name>
    <dbReference type="NCBI Taxonomy" id="586396"/>
    <lineage>
        <taxon>Eukaryota</taxon>
        <taxon>Viridiplantae</taxon>
        <taxon>Streptophyta</taxon>
        <taxon>Embryophyta</taxon>
        <taxon>Tracheophyta</taxon>
        <taxon>Spermatophyta</taxon>
        <taxon>Magnoliopsida</taxon>
        <taxon>eudicotyledons</taxon>
        <taxon>Gunneridae</taxon>
        <taxon>Pentapetalae</taxon>
        <taxon>rosids</taxon>
        <taxon>fabids</taxon>
        <taxon>Malpighiales</taxon>
        <taxon>Linaceae</taxon>
        <taxon>Linum</taxon>
    </lineage>
</organism>
<dbReference type="Proteomes" id="UP001154282">
    <property type="component" value="Unassembled WGS sequence"/>
</dbReference>
<dbReference type="EMBL" id="CAMGYJ010000009">
    <property type="protein sequence ID" value="CAI0476332.1"/>
    <property type="molecule type" value="Genomic_DNA"/>
</dbReference>
<dbReference type="PANTHER" id="PTHR33499:SF11">
    <property type="entry name" value="NO APICAL MERISTEM-ASSOCIATED C-TERMINAL DOMAIN-CONTAINING PROTEIN"/>
    <property type="match status" value="1"/>
</dbReference>
<evidence type="ECO:0000313" key="3">
    <source>
        <dbReference type="EMBL" id="CAI0476332.1"/>
    </source>
</evidence>
<feature type="compositionally biased region" description="Acidic residues" evidence="2">
    <location>
        <begin position="37"/>
        <end position="55"/>
    </location>
</feature>
<feature type="region of interest" description="Disordered" evidence="2">
    <location>
        <begin position="327"/>
        <end position="362"/>
    </location>
</feature>
<sequence length="500" mass="56876">MYETEPFQENEDVQHTEVLVHELSSSDSGDDVPPTMDSDDSTDDEDTSEEEEDDTMAVFSNASSESEHTSDSNGEMAPGKKTKNTKARAVNNAPPRLTRSRAAVSEATVQDRTSGSNIPDLQETRAEENHSTEDEAASNATEGADKRKSRGKTKGYEVKKRLEEGTKIGGIIIEEGAKAPVGTNDKLWKMEIGVIIRVLAPIGKFFWKDLIEEDKLPLFAKLESEFDVDFTAPHVRDMVDTIMARRFRQFKYRCHQHYKNETDKVKARENPIEEVNIDDWKLLCDHFDSVQFKKRSDINVDNRSQVLYPHTIGAKSLSQRIFELNEKEKTANSEQTNDGVEPSNGEQQNDSTEQQNPTVPPPEVVVYADTHKRRDGSWVHSDSEKNYANMTALSSQSGNNVPGSEIVDKVLKKKPRVSRKEARRSAREIQLERELQAERLERQAERETFERRTKQFEEKIEIQQSKLQTQDTKFEEMEASQHRLEATVRDLAARMAGNNN</sequence>
<feature type="region of interest" description="Disordered" evidence="2">
    <location>
        <begin position="1"/>
        <end position="154"/>
    </location>
</feature>
<name>A0AAV0PYQ0_9ROSI</name>
<feature type="compositionally biased region" description="Polar residues" evidence="2">
    <location>
        <begin position="107"/>
        <end position="119"/>
    </location>
</feature>
<reference evidence="3" key="1">
    <citation type="submission" date="2022-08" db="EMBL/GenBank/DDBJ databases">
        <authorList>
            <person name="Gutierrez-Valencia J."/>
        </authorList>
    </citation>
    <scope>NUCLEOTIDE SEQUENCE</scope>
</reference>
<protein>
    <submittedName>
        <fullName evidence="3">Uncharacterized protein</fullName>
    </submittedName>
</protein>
<feature type="compositionally biased region" description="Basic and acidic residues" evidence="2">
    <location>
        <begin position="122"/>
        <end position="133"/>
    </location>
</feature>
<feature type="coiled-coil region" evidence="1">
    <location>
        <begin position="428"/>
        <end position="466"/>
    </location>
</feature>
<dbReference type="PANTHER" id="PTHR33499">
    <property type="entry name" value="OS12G0282400 PROTEIN-RELATED"/>
    <property type="match status" value="1"/>
</dbReference>
<accession>A0AAV0PYQ0</accession>
<gene>
    <name evidence="3" type="ORF">LITE_LOCUS40737</name>
</gene>
<comment type="caution">
    <text evidence="3">The sequence shown here is derived from an EMBL/GenBank/DDBJ whole genome shotgun (WGS) entry which is preliminary data.</text>
</comment>
<feature type="compositionally biased region" description="Polar residues" evidence="2">
    <location>
        <begin position="332"/>
        <end position="357"/>
    </location>
</feature>
<evidence type="ECO:0000256" key="2">
    <source>
        <dbReference type="SAM" id="MobiDB-lite"/>
    </source>
</evidence>
<feature type="compositionally biased region" description="Acidic residues" evidence="2">
    <location>
        <begin position="1"/>
        <end position="11"/>
    </location>
</feature>
<keyword evidence="1" id="KW-0175">Coiled coil</keyword>
<evidence type="ECO:0000313" key="4">
    <source>
        <dbReference type="Proteomes" id="UP001154282"/>
    </source>
</evidence>
<dbReference type="AlphaFoldDB" id="A0AAV0PYQ0"/>